<sequence>MILLGPGSSVTHDALRLLARHGTLLAAVGVDGVRTYTAPPLMPDRSSVARRQAELWGNPRRRLSVARHMYALRLGEVLPHRDLDTLRGIEGARVKTIYRLRAQQFGIDWDGRRYDRANPEAADLPNQAINHAATAVQAAAAIAVQALAAIPQLGFIHEDSGQAFVLDIADLFRDDIMLSIAFAAAKEAGRSDQTVDRLVRREAARVFRKKAVIPAMIDRVKQVLRLDEKLEESDGAGRGSDA</sequence>
<evidence type="ECO:0000313" key="8">
    <source>
        <dbReference type="EMBL" id="SAK61275.1"/>
    </source>
</evidence>
<evidence type="ECO:0000256" key="1">
    <source>
        <dbReference type="ARBA" id="ARBA00022722"/>
    </source>
</evidence>
<dbReference type="InterPro" id="IPR042206">
    <property type="entry name" value="CRISPR-assoc_Cas1_C"/>
</dbReference>
<keyword evidence="6" id="KW-0051">Antiviral defense</keyword>
<keyword evidence="3 8" id="KW-0255">Endonuclease</keyword>
<evidence type="ECO:0000256" key="6">
    <source>
        <dbReference type="ARBA" id="ARBA00023118"/>
    </source>
</evidence>
<evidence type="ECO:0000256" key="5">
    <source>
        <dbReference type="ARBA" id="ARBA00022842"/>
    </source>
</evidence>
<reference evidence="8" key="1">
    <citation type="submission" date="2016-01" db="EMBL/GenBank/DDBJ databases">
        <authorList>
            <person name="Peeters C."/>
        </authorList>
    </citation>
    <scope>NUCLEOTIDE SEQUENCE [LARGE SCALE GENOMIC DNA]</scope>
    <source>
        <strain evidence="8">LMG 29323</strain>
    </source>
</reference>
<dbReference type="GO" id="GO:0004520">
    <property type="term" value="F:DNA endonuclease activity"/>
    <property type="evidence" value="ECO:0007669"/>
    <property type="project" value="InterPro"/>
</dbReference>
<dbReference type="STRING" id="1777141.AWB80_02660"/>
<comment type="caution">
    <text evidence="8">The sequence shown here is derived from an EMBL/GenBank/DDBJ whole genome shotgun (WGS) entry which is preliminary data.</text>
</comment>
<dbReference type="GO" id="GO:0046872">
    <property type="term" value="F:metal ion binding"/>
    <property type="evidence" value="ECO:0007669"/>
    <property type="project" value="UniProtKB-KW"/>
</dbReference>
<keyword evidence="7" id="KW-0238">DNA-binding</keyword>
<dbReference type="NCBIfam" id="TIGR03638">
    <property type="entry name" value="cas1_ECOLI"/>
    <property type="match status" value="1"/>
</dbReference>
<evidence type="ECO:0000256" key="4">
    <source>
        <dbReference type="ARBA" id="ARBA00022801"/>
    </source>
</evidence>
<keyword evidence="2" id="KW-0479">Metal-binding</keyword>
<dbReference type="Proteomes" id="UP000054911">
    <property type="component" value="Unassembled WGS sequence"/>
</dbReference>
<dbReference type="InterPro" id="IPR019851">
    <property type="entry name" value="CRISPR-assoc_Cas1_ECOLI"/>
</dbReference>
<dbReference type="Pfam" id="PF01867">
    <property type="entry name" value="Cas_Cas1"/>
    <property type="match status" value="1"/>
</dbReference>
<dbReference type="GO" id="GO:0051607">
    <property type="term" value="P:defense response to virus"/>
    <property type="evidence" value="ECO:0007669"/>
    <property type="project" value="UniProtKB-KW"/>
</dbReference>
<evidence type="ECO:0000256" key="2">
    <source>
        <dbReference type="ARBA" id="ARBA00022723"/>
    </source>
</evidence>
<dbReference type="EC" id="3.1.-.-" evidence="8"/>
<evidence type="ECO:0000256" key="3">
    <source>
        <dbReference type="ARBA" id="ARBA00022759"/>
    </source>
</evidence>
<accession>A0A158AU43</accession>
<keyword evidence="5" id="KW-0460">Magnesium</keyword>
<dbReference type="GO" id="GO:0003677">
    <property type="term" value="F:DNA binding"/>
    <property type="evidence" value="ECO:0007669"/>
    <property type="project" value="UniProtKB-KW"/>
</dbReference>
<dbReference type="InterPro" id="IPR002729">
    <property type="entry name" value="CRISPR-assoc_Cas1"/>
</dbReference>
<protein>
    <submittedName>
        <fullName evidence="8">CRISPR-associated endonuclease Cas1</fullName>
        <ecNumber evidence="8">3.1.-.-</ecNumber>
    </submittedName>
</protein>
<proteinExistence type="predicted"/>
<evidence type="ECO:0000313" key="9">
    <source>
        <dbReference type="Proteomes" id="UP000054911"/>
    </source>
</evidence>
<dbReference type="GO" id="GO:0016787">
    <property type="term" value="F:hydrolase activity"/>
    <property type="evidence" value="ECO:0007669"/>
    <property type="project" value="UniProtKB-KW"/>
</dbReference>
<evidence type="ECO:0000256" key="7">
    <source>
        <dbReference type="ARBA" id="ARBA00023125"/>
    </source>
</evidence>
<dbReference type="Gene3D" id="3.100.10.20">
    <property type="entry name" value="CRISPR-associated endonuclease Cas1, N-terminal domain"/>
    <property type="match status" value="1"/>
</dbReference>
<keyword evidence="4 8" id="KW-0378">Hydrolase</keyword>
<dbReference type="GO" id="GO:0043571">
    <property type="term" value="P:maintenance of CRISPR repeat elements"/>
    <property type="evidence" value="ECO:0007669"/>
    <property type="project" value="InterPro"/>
</dbReference>
<organism evidence="8 9">
    <name type="scientific">Caballeronia pedi</name>
    <dbReference type="NCBI Taxonomy" id="1777141"/>
    <lineage>
        <taxon>Bacteria</taxon>
        <taxon>Pseudomonadati</taxon>
        <taxon>Pseudomonadota</taxon>
        <taxon>Betaproteobacteria</taxon>
        <taxon>Burkholderiales</taxon>
        <taxon>Burkholderiaceae</taxon>
        <taxon>Caballeronia</taxon>
    </lineage>
</organism>
<gene>
    <name evidence="8" type="primary">ygbT</name>
    <name evidence="8" type="ORF">AWB80_02660</name>
</gene>
<dbReference type="InterPro" id="IPR050646">
    <property type="entry name" value="Cas1"/>
</dbReference>
<name>A0A158AU43_9BURK</name>
<dbReference type="Gene3D" id="1.20.120.920">
    <property type="entry name" value="CRISPR-associated endonuclease Cas1, C-terminal domain"/>
    <property type="match status" value="1"/>
</dbReference>
<keyword evidence="1" id="KW-0540">Nuclease</keyword>
<dbReference type="EMBL" id="FCOE02000007">
    <property type="protein sequence ID" value="SAK61275.1"/>
    <property type="molecule type" value="Genomic_DNA"/>
</dbReference>
<dbReference type="AlphaFoldDB" id="A0A158AU43"/>
<dbReference type="PANTHER" id="PTHR34353:SF3">
    <property type="entry name" value="CRISPR-ASSOCIATED ENDONUCLEASE CAS1"/>
    <property type="match status" value="1"/>
</dbReference>
<keyword evidence="9" id="KW-1185">Reference proteome</keyword>
<dbReference type="PANTHER" id="PTHR34353">
    <property type="entry name" value="CRISPR-ASSOCIATED ENDONUCLEASE CAS1 1"/>
    <property type="match status" value="1"/>
</dbReference>
<dbReference type="InterPro" id="IPR042211">
    <property type="entry name" value="CRISPR-assoc_Cas1_N"/>
</dbReference>